<dbReference type="AlphaFoldDB" id="A0A450WU95"/>
<reference evidence="1" key="1">
    <citation type="submission" date="2019-02" db="EMBL/GenBank/DDBJ databases">
        <authorList>
            <person name="Gruber-Vodicka R. H."/>
            <person name="Seah K. B. B."/>
        </authorList>
    </citation>
    <scope>NUCLEOTIDE SEQUENCE</scope>
    <source>
        <strain evidence="1">BECK_BY7</strain>
    </source>
</reference>
<gene>
    <name evidence="1" type="ORF">BECKLFY1418C_GA0070996_107615</name>
</gene>
<evidence type="ECO:0000313" key="1">
    <source>
        <dbReference type="EMBL" id="VFK20636.1"/>
    </source>
</evidence>
<organism evidence="1">
    <name type="scientific">Candidatus Kentrum sp. LFY</name>
    <dbReference type="NCBI Taxonomy" id="2126342"/>
    <lineage>
        <taxon>Bacteria</taxon>
        <taxon>Pseudomonadati</taxon>
        <taxon>Pseudomonadota</taxon>
        <taxon>Gammaproteobacteria</taxon>
        <taxon>Candidatus Kentrum</taxon>
    </lineage>
</organism>
<dbReference type="EMBL" id="CAADFN010000076">
    <property type="protein sequence ID" value="VFK20636.1"/>
    <property type="molecule type" value="Genomic_DNA"/>
</dbReference>
<accession>A0A450WU95</accession>
<sequence>MLRIFRDERIKKRKINWLRMYLPNFAWRDARPEKRMLSMTGSSLYDEVL</sequence>
<name>A0A450WU95_9GAMM</name>
<protein>
    <submittedName>
        <fullName evidence="1">Uncharacterized protein</fullName>
    </submittedName>
</protein>
<proteinExistence type="predicted"/>